<evidence type="ECO:0000256" key="5">
    <source>
        <dbReference type="SAM" id="Phobius"/>
    </source>
</evidence>
<keyword evidence="7" id="KW-1185">Reference proteome</keyword>
<keyword evidence="5" id="KW-0472">Membrane</keyword>
<evidence type="ECO:0000313" key="7">
    <source>
        <dbReference type="Proteomes" id="UP000674938"/>
    </source>
</evidence>
<keyword evidence="2" id="KW-0865">Zymogen</keyword>
<keyword evidence="1" id="KW-0210">Decarboxylase</keyword>
<keyword evidence="4" id="KW-0670">Pyruvate</keyword>
<evidence type="ECO:0000256" key="2">
    <source>
        <dbReference type="ARBA" id="ARBA00023145"/>
    </source>
</evidence>
<dbReference type="EMBL" id="JAEEGA010000027">
    <property type="protein sequence ID" value="MBP1044426.1"/>
    <property type="molecule type" value="Genomic_DNA"/>
</dbReference>
<proteinExistence type="predicted"/>
<evidence type="ECO:0000313" key="6">
    <source>
        <dbReference type="EMBL" id="MBP1044426.1"/>
    </source>
</evidence>
<dbReference type="PANTHER" id="PTHR10067">
    <property type="entry name" value="PHOSPHATIDYLSERINE DECARBOXYLASE"/>
    <property type="match status" value="1"/>
</dbReference>
<dbReference type="GO" id="GO:0004609">
    <property type="term" value="F:phosphatidylserine decarboxylase activity"/>
    <property type="evidence" value="ECO:0007669"/>
    <property type="project" value="InterPro"/>
</dbReference>
<keyword evidence="5" id="KW-1133">Transmembrane helix</keyword>
<dbReference type="AlphaFoldDB" id="A0A940SYG0"/>
<organism evidence="6 7">
    <name type="scientific">Vagococcus allomyrinae</name>
    <dbReference type="NCBI Taxonomy" id="2794353"/>
    <lineage>
        <taxon>Bacteria</taxon>
        <taxon>Bacillati</taxon>
        <taxon>Bacillota</taxon>
        <taxon>Bacilli</taxon>
        <taxon>Lactobacillales</taxon>
        <taxon>Enterococcaceae</taxon>
        <taxon>Vagococcus</taxon>
    </lineage>
</organism>
<evidence type="ECO:0000256" key="3">
    <source>
        <dbReference type="ARBA" id="ARBA00023239"/>
    </source>
</evidence>
<sequence length="289" mass="33007">MKVYQRKTQKVMDEAQYQAGLLSFLYETFLGRLLLKTVITTPIFSILYSLGNQSRRSAKKIPKFIETYQIEMADYQETTYDSFNDFFIRQLKPTARTIDTEPRALIAPADGRLLAYSISPDLTFMVKGQPYSIGSLLQNDELSQEYAKGLCLVLRLAVTDYHRYHYLDDGQIGEQRSIKGRLHTVSPISLGKHQVYAENSRHWSVLETTNFGKVTQVEVGALLVGRITNHPLTTFKRGQEKGYFSYGGSTIILLFKENQVTIDPDIWEWSQKGVESLLSFGEKMGECLK</sequence>
<keyword evidence="3" id="KW-0456">Lyase</keyword>
<evidence type="ECO:0000256" key="1">
    <source>
        <dbReference type="ARBA" id="ARBA00022793"/>
    </source>
</evidence>
<name>A0A940SYG0_9ENTE</name>
<protein>
    <submittedName>
        <fullName evidence="6">Phosphatidylserine decarboxylase</fullName>
    </submittedName>
</protein>
<feature type="transmembrane region" description="Helical" evidence="5">
    <location>
        <begin position="29"/>
        <end position="50"/>
    </location>
</feature>
<dbReference type="RefSeq" id="WP_209532900.1">
    <property type="nucleotide sequence ID" value="NZ_JAEEGA010000027.1"/>
</dbReference>
<dbReference type="GO" id="GO:0008654">
    <property type="term" value="P:phospholipid biosynthetic process"/>
    <property type="evidence" value="ECO:0007669"/>
    <property type="project" value="InterPro"/>
</dbReference>
<dbReference type="Pfam" id="PF02666">
    <property type="entry name" value="PS_Dcarbxylase"/>
    <property type="match status" value="1"/>
</dbReference>
<accession>A0A940SYG0</accession>
<keyword evidence="5" id="KW-0812">Transmembrane</keyword>
<dbReference type="InterPro" id="IPR003817">
    <property type="entry name" value="PS_Dcarbxylase"/>
</dbReference>
<dbReference type="PANTHER" id="PTHR10067:SF17">
    <property type="entry name" value="PHOSPHATIDYLSERINE DECARBOXYLASE PROENZYME 2"/>
    <property type="match status" value="1"/>
</dbReference>
<reference evidence="6" key="1">
    <citation type="submission" date="2020-12" db="EMBL/GenBank/DDBJ databases">
        <title>Vagococcus allomyrinae sp. nov. and Enterococcus lavae sp. nov., isolated from the larvae of Allomyrina dichotoma.</title>
        <authorList>
            <person name="Lee S.D."/>
        </authorList>
    </citation>
    <scope>NUCLEOTIDE SEQUENCE</scope>
    <source>
        <strain evidence="6">BWB3-3</strain>
    </source>
</reference>
<dbReference type="Proteomes" id="UP000674938">
    <property type="component" value="Unassembled WGS sequence"/>
</dbReference>
<comment type="caution">
    <text evidence="6">The sequence shown here is derived from an EMBL/GenBank/DDBJ whole genome shotgun (WGS) entry which is preliminary data.</text>
</comment>
<evidence type="ECO:0000256" key="4">
    <source>
        <dbReference type="ARBA" id="ARBA00023317"/>
    </source>
</evidence>
<gene>
    <name evidence="6" type="ORF">I6N95_25800</name>
</gene>